<dbReference type="Gene3D" id="3.30.40.10">
    <property type="entry name" value="Zinc/RING finger domain, C3HC4 (zinc finger)"/>
    <property type="match status" value="1"/>
</dbReference>
<dbReference type="PROSITE" id="PS50089">
    <property type="entry name" value="ZF_RING_2"/>
    <property type="match status" value="1"/>
</dbReference>
<evidence type="ECO:0000256" key="15">
    <source>
        <dbReference type="SAM" id="MobiDB-lite"/>
    </source>
</evidence>
<dbReference type="GO" id="GO:0008270">
    <property type="term" value="F:zinc ion binding"/>
    <property type="evidence" value="ECO:0007669"/>
    <property type="project" value="UniProtKB-KW"/>
</dbReference>
<dbReference type="SMART" id="SM00184">
    <property type="entry name" value="RING"/>
    <property type="match status" value="1"/>
</dbReference>
<dbReference type="InterPro" id="IPR001841">
    <property type="entry name" value="Znf_RING"/>
</dbReference>
<evidence type="ECO:0000256" key="2">
    <source>
        <dbReference type="ARBA" id="ARBA00004167"/>
    </source>
</evidence>
<comment type="catalytic activity">
    <reaction evidence="1">
        <text>S-ubiquitinyl-[E2 ubiquitin-conjugating enzyme]-L-cysteine + [acceptor protein]-L-lysine = [E2 ubiquitin-conjugating enzyme]-L-cysteine + N(6)-ubiquitinyl-[acceptor protein]-L-lysine.</text>
        <dbReference type="EC" id="2.3.2.27"/>
    </reaction>
</comment>
<dbReference type="AlphaFoldDB" id="A0A5K1BNS7"/>
<name>A0A5K1BNS7_9MAGN</name>
<evidence type="ECO:0000259" key="17">
    <source>
        <dbReference type="PROSITE" id="PS50089"/>
    </source>
</evidence>
<keyword evidence="6 16" id="KW-0812">Transmembrane</keyword>
<protein>
    <recommendedName>
        <fullName evidence="4">RING-type E3 ubiquitin transferase</fullName>
        <ecNumber evidence="4">2.3.2.27</ecNumber>
    </recommendedName>
</protein>
<dbReference type="Pfam" id="PF13639">
    <property type="entry name" value="zf-RING_2"/>
    <property type="match status" value="1"/>
</dbReference>
<comment type="subcellular location">
    <subcellularLocation>
        <location evidence="2">Membrane</location>
        <topology evidence="2">Single-pass membrane protein</topology>
    </subcellularLocation>
</comment>
<keyword evidence="11 16" id="KW-1133">Transmembrane helix</keyword>
<feature type="region of interest" description="Disordered" evidence="15">
    <location>
        <begin position="216"/>
        <end position="236"/>
    </location>
</feature>
<evidence type="ECO:0000256" key="8">
    <source>
        <dbReference type="ARBA" id="ARBA00022771"/>
    </source>
</evidence>
<comment type="similarity">
    <text evidence="13">Belongs to the RING-type zinc finger family. ATL subfamily.</text>
</comment>
<reference evidence="18" key="1">
    <citation type="submission" date="2019-09" db="EMBL/GenBank/DDBJ databases">
        <authorList>
            <person name="Zhang L."/>
        </authorList>
    </citation>
    <scope>NUCLEOTIDE SEQUENCE</scope>
</reference>
<sequence>MSWVWHEIQRNESSYSAPSSQFLPSPPPPPPPPSSHSLDDRISPSILLIIVILAVIFFISGLLHLLVRFLIRPSQRDPDDLDNVSVLQGQLQQLFHLHDSGVDQSFIDTLPVFLYKNIIGVKNPFDCAVCLCEFEADDKLRLLPKCSHAFHLDCIDTWLLSHSTCPLCRGSLLPDFSSNACSPIVLVLESGSESSREIGDGDLRNSASAAQMNSSAEDGFVPSCTENSQKSVGNPAKEETKVVAVKLGKLRNVDAAVGADGDAAGGGGGVVGVSGEISLRGESSSSLRNVDSRRCYSMGSFEYVLDEASHLQVPVASMKRKRPMKKPPLAVTPGHRPTISMIDIKNSQSRREGFRIPDSHSASSAVIQEGKQESFSISKIWLRTRKDRLSSAADSSRRAFSFRLPVHRVEDTKLKPSSSQRTVASEIEAEGWSNHGDFSSMPRSECGGDDGSCSFHSLDSQSNPTPSFARRTINWIVGRQKKVMHSAPLPPV</sequence>
<dbReference type="OMA" id="WVFPEIK"/>
<dbReference type="PANTHER" id="PTHR45768">
    <property type="entry name" value="E3 UBIQUITIN-PROTEIN LIGASE RNF13-LIKE"/>
    <property type="match status" value="1"/>
</dbReference>
<keyword evidence="9" id="KW-0833">Ubl conjugation pathway</keyword>
<evidence type="ECO:0000256" key="6">
    <source>
        <dbReference type="ARBA" id="ARBA00022692"/>
    </source>
</evidence>
<feature type="transmembrane region" description="Helical" evidence="16">
    <location>
        <begin position="46"/>
        <end position="67"/>
    </location>
</feature>
<evidence type="ECO:0000256" key="16">
    <source>
        <dbReference type="SAM" id="Phobius"/>
    </source>
</evidence>
<evidence type="ECO:0000256" key="5">
    <source>
        <dbReference type="ARBA" id="ARBA00022679"/>
    </source>
</evidence>
<evidence type="ECO:0000256" key="9">
    <source>
        <dbReference type="ARBA" id="ARBA00022786"/>
    </source>
</evidence>
<feature type="compositionally biased region" description="Pro residues" evidence="15">
    <location>
        <begin position="24"/>
        <end position="34"/>
    </location>
</feature>
<gene>
    <name evidence="18" type="ORF">NYM_LOCUS15614</name>
</gene>
<dbReference type="FunFam" id="3.30.40.10:FF:000231">
    <property type="entry name" value="RING-H2 finger protein ATL46"/>
    <property type="match status" value="1"/>
</dbReference>
<dbReference type="Gramene" id="NC3G0223090.1">
    <property type="protein sequence ID" value="NC3G0223090.1:cds"/>
    <property type="gene ID" value="NC3G0223090"/>
</dbReference>
<dbReference type="OrthoDB" id="8062037at2759"/>
<feature type="domain" description="RING-type" evidence="17">
    <location>
        <begin position="127"/>
        <end position="169"/>
    </location>
</feature>
<dbReference type="CDD" id="cd16461">
    <property type="entry name" value="RING-H2_EL5-like"/>
    <property type="match status" value="1"/>
</dbReference>
<feature type="compositionally biased region" description="Polar residues" evidence="15">
    <location>
        <begin position="454"/>
        <end position="466"/>
    </location>
</feature>
<comment type="pathway">
    <text evidence="3">Protein modification; protein ubiquitination.</text>
</comment>
<keyword evidence="7" id="KW-0479">Metal-binding</keyword>
<keyword evidence="10" id="KW-0862">Zinc</keyword>
<evidence type="ECO:0000256" key="10">
    <source>
        <dbReference type="ARBA" id="ARBA00022833"/>
    </source>
</evidence>
<evidence type="ECO:0000256" key="4">
    <source>
        <dbReference type="ARBA" id="ARBA00012483"/>
    </source>
</evidence>
<evidence type="ECO:0000256" key="13">
    <source>
        <dbReference type="ARBA" id="ARBA00024209"/>
    </source>
</evidence>
<accession>A0A5K1BNS7</accession>
<keyword evidence="5" id="KW-0808">Transferase</keyword>
<evidence type="ECO:0000256" key="11">
    <source>
        <dbReference type="ARBA" id="ARBA00022989"/>
    </source>
</evidence>
<dbReference type="InterPro" id="IPR013083">
    <property type="entry name" value="Znf_RING/FYVE/PHD"/>
</dbReference>
<evidence type="ECO:0000256" key="3">
    <source>
        <dbReference type="ARBA" id="ARBA00004906"/>
    </source>
</evidence>
<dbReference type="GO" id="GO:0061630">
    <property type="term" value="F:ubiquitin protein ligase activity"/>
    <property type="evidence" value="ECO:0007669"/>
    <property type="project" value="UniProtKB-EC"/>
</dbReference>
<dbReference type="EC" id="2.3.2.27" evidence="4"/>
<organism evidence="18">
    <name type="scientific">Nymphaea colorata</name>
    <name type="common">pocket water lily</name>
    <dbReference type="NCBI Taxonomy" id="210225"/>
    <lineage>
        <taxon>Eukaryota</taxon>
        <taxon>Viridiplantae</taxon>
        <taxon>Streptophyta</taxon>
        <taxon>Embryophyta</taxon>
        <taxon>Tracheophyta</taxon>
        <taxon>Spermatophyta</taxon>
        <taxon>Magnoliopsida</taxon>
        <taxon>Nymphaeales</taxon>
        <taxon>Nymphaeaceae</taxon>
        <taxon>Nymphaea</taxon>
    </lineage>
</organism>
<feature type="region of interest" description="Disordered" evidence="15">
    <location>
        <begin position="13"/>
        <end position="38"/>
    </location>
</feature>
<dbReference type="PANTHER" id="PTHR45768:SF10">
    <property type="entry name" value="RING-H2 FINGER PROTEIN ATL13-RELATED"/>
    <property type="match status" value="1"/>
</dbReference>
<feature type="region of interest" description="Disordered" evidence="15">
    <location>
        <begin position="317"/>
        <end position="336"/>
    </location>
</feature>
<dbReference type="GO" id="GO:0016020">
    <property type="term" value="C:membrane"/>
    <property type="evidence" value="ECO:0007669"/>
    <property type="project" value="UniProtKB-SubCell"/>
</dbReference>
<evidence type="ECO:0000256" key="7">
    <source>
        <dbReference type="ARBA" id="ARBA00022723"/>
    </source>
</evidence>
<evidence type="ECO:0000256" key="1">
    <source>
        <dbReference type="ARBA" id="ARBA00000900"/>
    </source>
</evidence>
<dbReference type="SUPFAM" id="SSF57850">
    <property type="entry name" value="RING/U-box"/>
    <property type="match status" value="1"/>
</dbReference>
<evidence type="ECO:0000313" key="18">
    <source>
        <dbReference type="EMBL" id="VVW17623.1"/>
    </source>
</evidence>
<keyword evidence="8 14" id="KW-0863">Zinc-finger</keyword>
<proteinExistence type="inferred from homology"/>
<evidence type="ECO:0000256" key="14">
    <source>
        <dbReference type="PROSITE-ProRule" id="PRU00175"/>
    </source>
</evidence>
<dbReference type="EMBL" id="LR721781">
    <property type="protein sequence ID" value="VVW17623.1"/>
    <property type="molecule type" value="Genomic_DNA"/>
</dbReference>
<evidence type="ECO:0000256" key="12">
    <source>
        <dbReference type="ARBA" id="ARBA00023136"/>
    </source>
</evidence>
<keyword evidence="12 16" id="KW-0472">Membrane</keyword>
<feature type="region of interest" description="Disordered" evidence="15">
    <location>
        <begin position="433"/>
        <end position="466"/>
    </location>
</feature>